<dbReference type="SUPFAM" id="SSF69318">
    <property type="entry name" value="Integrin alpha N-terminal domain"/>
    <property type="match status" value="1"/>
</dbReference>
<dbReference type="GeneID" id="20525290"/>
<organism evidence="2">
    <name type="scientific">Fonticula alba</name>
    <name type="common">Slime mold</name>
    <dbReference type="NCBI Taxonomy" id="691883"/>
    <lineage>
        <taxon>Eukaryota</taxon>
        <taxon>Rotosphaerida</taxon>
        <taxon>Fonticulaceae</taxon>
        <taxon>Fonticula</taxon>
    </lineage>
</organism>
<keyword evidence="1" id="KW-0812">Transmembrane</keyword>
<reference evidence="2" key="1">
    <citation type="submission" date="2013-04" db="EMBL/GenBank/DDBJ databases">
        <title>The Genome Sequence of Fonticula alba ATCC 38817.</title>
        <authorList>
            <consortium name="The Broad Institute Genomics Platform"/>
            <person name="Russ C."/>
            <person name="Cuomo C."/>
            <person name="Burger G."/>
            <person name="Gray M.W."/>
            <person name="Holland P.W.H."/>
            <person name="King N."/>
            <person name="Lang F.B.F."/>
            <person name="Roger A.J."/>
            <person name="Ruiz-Trillo I."/>
            <person name="Brown M."/>
            <person name="Walker B."/>
            <person name="Young S."/>
            <person name="Zeng Q."/>
            <person name="Gargeya S."/>
            <person name="Fitzgerald M."/>
            <person name="Haas B."/>
            <person name="Abouelleil A."/>
            <person name="Allen A.W."/>
            <person name="Alvarado L."/>
            <person name="Arachchi H.M."/>
            <person name="Berlin A.M."/>
            <person name="Chapman S.B."/>
            <person name="Gainer-Dewar J."/>
            <person name="Goldberg J."/>
            <person name="Griggs A."/>
            <person name="Gujja S."/>
            <person name="Hansen M."/>
            <person name="Howarth C."/>
            <person name="Imamovic A."/>
            <person name="Ireland A."/>
            <person name="Larimer J."/>
            <person name="McCowan C."/>
            <person name="Murphy C."/>
            <person name="Pearson M."/>
            <person name="Poon T.W."/>
            <person name="Priest M."/>
            <person name="Roberts A."/>
            <person name="Saif S."/>
            <person name="Shea T."/>
            <person name="Sisk P."/>
            <person name="Sykes S."/>
            <person name="Wortman J."/>
            <person name="Nusbaum C."/>
            <person name="Birren B."/>
        </authorList>
    </citation>
    <scope>NUCLEOTIDE SEQUENCE [LARGE SCALE GENOMIC DNA]</scope>
    <source>
        <strain evidence="2">ATCC 38817</strain>
    </source>
</reference>
<dbReference type="AlphaFoldDB" id="A0A058ZF54"/>
<protein>
    <submittedName>
        <fullName evidence="2">Uncharacterized protein</fullName>
    </submittedName>
</protein>
<accession>A0A058ZF54</accession>
<keyword evidence="3" id="KW-1185">Reference proteome</keyword>
<dbReference type="RefSeq" id="XP_009492716.1">
    <property type="nucleotide sequence ID" value="XM_009494441.1"/>
</dbReference>
<dbReference type="EMBL" id="KB932201">
    <property type="protein sequence ID" value="KCV73015.1"/>
    <property type="molecule type" value="Genomic_DNA"/>
</dbReference>
<proteinExistence type="predicted"/>
<feature type="transmembrane region" description="Helical" evidence="1">
    <location>
        <begin position="595"/>
        <end position="621"/>
    </location>
</feature>
<evidence type="ECO:0000313" key="3">
    <source>
        <dbReference type="Proteomes" id="UP000030693"/>
    </source>
</evidence>
<dbReference type="OrthoDB" id="10022113at2759"/>
<dbReference type="Proteomes" id="UP000030693">
    <property type="component" value="Unassembled WGS sequence"/>
</dbReference>
<evidence type="ECO:0000256" key="1">
    <source>
        <dbReference type="SAM" id="Phobius"/>
    </source>
</evidence>
<sequence length="642" mass="67331">MKTVESVALEVFGLIDDDQPEAALRKVQQYFRSVKGAERHPTLLSLRSLCLVRSGETDKALADANTVMQLVDRTRALDQLSLHALSVVFTSTDRHYDYFDLLDKLVAAAPRGSPHHSHYICLAFLSRMGMVSPSLAGAELASDDPYRANLTRVLAGRDLGTVLGHLPVPASEGVAFSQVPGDLDVPGSDRPWGSCSGRLSGSADLDGDGLLDLVCLLDPDAAGRQEASFLLRMAGARPLFAADPRFPAVPVSCEAGSSVAGTLVLDANADGLFDMAVTCEKTLPGNVFSGGYTAPPATTQLFAASEDKPGFHRAGKPVASLGMPLPADPLGTGHPMLLGFQPAESGAGATLRSWVLPTGEPHRALATLAGCEPAPLTAFPYVDFDGDCLPDLLILCADRRTMVALSPIDPHNTQSAWQSRVVLALTGDVPVPGHPGAVAGLWQPYPVDVAPAPGAGDISHTLVTIQPQSTYASWSSSPPLADPAWAFCHYTSRGPDCLGHGPAASRPTWRQSPGAVAVGLFGRTPAFGVVAQVSVTVPSAGRRAEPASLPVVLEGVLPNTLVRLREQRALAGGTPAAPGAALLTQHLPPAPPPSLVVTVCVGAASVLLLLVLSYGALWWGARRSVHRARRLEKVHLMNFEAL</sequence>
<name>A0A058ZF54_FONAL</name>
<keyword evidence="1" id="KW-0472">Membrane</keyword>
<dbReference type="InterPro" id="IPR028994">
    <property type="entry name" value="Integrin_alpha_N"/>
</dbReference>
<evidence type="ECO:0000313" key="2">
    <source>
        <dbReference type="EMBL" id="KCV73015.1"/>
    </source>
</evidence>
<gene>
    <name evidence="2" type="ORF">H696_00565</name>
</gene>
<keyword evidence="1" id="KW-1133">Transmembrane helix</keyword>